<accession>A0A7X2YY47</accession>
<dbReference type="PROSITE" id="PS51257">
    <property type="entry name" value="PROKAR_LIPOPROTEIN"/>
    <property type="match status" value="1"/>
</dbReference>
<evidence type="ECO:0000313" key="3">
    <source>
        <dbReference type="EMBL" id="MUG44061.1"/>
    </source>
</evidence>
<keyword evidence="1" id="KW-0732">Signal</keyword>
<evidence type="ECO:0000256" key="1">
    <source>
        <dbReference type="SAM" id="SignalP"/>
    </source>
</evidence>
<feature type="domain" description="GerMN" evidence="2">
    <location>
        <begin position="93"/>
        <end position="185"/>
    </location>
</feature>
<comment type="caution">
    <text evidence="3">The sequence shown here is derived from an EMBL/GenBank/DDBJ whole genome shotgun (WGS) entry which is preliminary data.</text>
</comment>
<feature type="chain" id="PRO_5031105315" description="GerMN domain-containing protein" evidence="1">
    <location>
        <begin position="30"/>
        <end position="353"/>
    </location>
</feature>
<dbReference type="AlphaFoldDB" id="A0A7X2YY47"/>
<evidence type="ECO:0000313" key="4">
    <source>
        <dbReference type="Proteomes" id="UP000447876"/>
    </source>
</evidence>
<protein>
    <recommendedName>
        <fullName evidence="2">GerMN domain-containing protein</fullName>
    </recommendedName>
</protein>
<reference evidence="3 4" key="1">
    <citation type="submission" date="2019-11" db="EMBL/GenBank/DDBJ databases">
        <title>Draft genome sequences of five Paenibacillus species of dairy origin.</title>
        <authorList>
            <person name="Olajide A.M."/>
            <person name="Chen S."/>
            <person name="Lapointe G."/>
        </authorList>
    </citation>
    <scope>NUCLEOTIDE SEQUENCE [LARGE SCALE GENOMIC DNA]</scope>
    <source>
        <strain evidence="3 4">12CR55</strain>
    </source>
</reference>
<dbReference type="SMART" id="SM00909">
    <property type="entry name" value="Germane"/>
    <property type="match status" value="2"/>
</dbReference>
<organism evidence="3 4">
    <name type="scientific">Paenibacillus woosongensis</name>
    <dbReference type="NCBI Taxonomy" id="307580"/>
    <lineage>
        <taxon>Bacteria</taxon>
        <taxon>Bacillati</taxon>
        <taxon>Bacillota</taxon>
        <taxon>Bacilli</taxon>
        <taxon>Bacillales</taxon>
        <taxon>Paenibacillaceae</taxon>
        <taxon>Paenibacillus</taxon>
    </lineage>
</organism>
<dbReference type="OrthoDB" id="1715058at2"/>
<evidence type="ECO:0000259" key="2">
    <source>
        <dbReference type="SMART" id="SM00909"/>
    </source>
</evidence>
<feature type="domain" description="GerMN" evidence="2">
    <location>
        <begin position="246"/>
        <end position="333"/>
    </location>
</feature>
<gene>
    <name evidence="3" type="ORF">GNP95_03475</name>
</gene>
<proteinExistence type="predicted"/>
<feature type="signal peptide" evidence="1">
    <location>
        <begin position="1"/>
        <end position="29"/>
    </location>
</feature>
<dbReference type="Pfam" id="PF10646">
    <property type="entry name" value="Germane"/>
    <property type="match status" value="2"/>
</dbReference>
<dbReference type="RefSeq" id="WP_155609479.1">
    <property type="nucleotide sequence ID" value="NZ_WNZW01000001.1"/>
</dbReference>
<dbReference type="InterPro" id="IPR019606">
    <property type="entry name" value="GerMN"/>
</dbReference>
<dbReference type="EMBL" id="WNZW01000001">
    <property type="protein sequence ID" value="MUG44061.1"/>
    <property type="molecule type" value="Genomic_DNA"/>
</dbReference>
<sequence length="353" mass="38669">MNWNRSLRNTAVAGMLALPLLLTACNPFAAKSSGQIDPPPADVEYEMLRNLEAQDQTSLSTDGLMSTVYLENEHGLLAPVALRLPDEDSSTQLTRVLESLVKDGPYAKLIPEGFTGVLPEGTEVEAVTLQKDQQLAIVEFTEPFTNYDARNERKIMEALAWTLTENPDVQQVQLWVDGAKLNEMPVDGTPLDRPLTRALGINLEISSGTSLSLSSPVTVYFSAATPEGVQYFVPVTRFVSSTTDRVQSALHELIKGPAQGEGLERVVTDNTSVDSIDVSQEGIVTVAISDDMFEPGERVPAQMLQSLVLTVTENTQEDQVRIWLNGEKDVIGLDNQKYSEPVSRPETINEIPL</sequence>
<name>A0A7X2YY47_9BACL</name>
<dbReference type="Proteomes" id="UP000447876">
    <property type="component" value="Unassembled WGS sequence"/>
</dbReference>